<proteinExistence type="predicted"/>
<sequence length="168" mass="19360">MKGLTTICSLFYIIVQTTGSDVINFSLPENTVKLSTQQFTQFSKSKLKISTLDNDTRAHYQNGDIILAFWDAVRPLFTERTLESKQKVSASILKRTKKNAAIKRSEIITVNNIRYLIFQYEVNDSGKIIFNSDYYNDKNLRGELTYNFADRDKANELLNQILNSSKLR</sequence>
<dbReference type="EMBL" id="BAABJI010000001">
    <property type="protein sequence ID" value="GAA4904557.1"/>
    <property type="molecule type" value="Genomic_DNA"/>
</dbReference>
<reference evidence="2" key="1">
    <citation type="journal article" date="2019" name="Int. J. Syst. Evol. Microbiol.">
        <title>The Global Catalogue of Microorganisms (GCM) 10K type strain sequencing project: providing services to taxonomists for standard genome sequencing and annotation.</title>
        <authorList>
            <consortium name="The Broad Institute Genomics Platform"/>
            <consortium name="The Broad Institute Genome Sequencing Center for Infectious Disease"/>
            <person name="Wu L."/>
            <person name="Ma J."/>
        </authorList>
    </citation>
    <scope>NUCLEOTIDE SEQUENCE [LARGE SCALE GENOMIC DNA]</scope>
    <source>
        <strain evidence="2">JCM 18283</strain>
    </source>
</reference>
<evidence type="ECO:0008006" key="3">
    <source>
        <dbReference type="Google" id="ProtNLM"/>
    </source>
</evidence>
<organism evidence="1 2">
    <name type="scientific">Mucilaginibacter defluvii</name>
    <dbReference type="NCBI Taxonomy" id="1196019"/>
    <lineage>
        <taxon>Bacteria</taxon>
        <taxon>Pseudomonadati</taxon>
        <taxon>Bacteroidota</taxon>
        <taxon>Sphingobacteriia</taxon>
        <taxon>Sphingobacteriales</taxon>
        <taxon>Sphingobacteriaceae</taxon>
        <taxon>Mucilaginibacter</taxon>
    </lineage>
</organism>
<accession>A0ABP9FK16</accession>
<dbReference type="Proteomes" id="UP001501436">
    <property type="component" value="Unassembled WGS sequence"/>
</dbReference>
<comment type="caution">
    <text evidence="1">The sequence shown here is derived from an EMBL/GenBank/DDBJ whole genome shotgun (WGS) entry which is preliminary data.</text>
</comment>
<name>A0ABP9FK16_9SPHI</name>
<gene>
    <name evidence="1" type="ORF">GCM10023313_03920</name>
</gene>
<evidence type="ECO:0000313" key="2">
    <source>
        <dbReference type="Proteomes" id="UP001501436"/>
    </source>
</evidence>
<protein>
    <recommendedName>
        <fullName evidence="3">DUF4468 domain-containing protein</fullName>
    </recommendedName>
</protein>
<dbReference type="RefSeq" id="WP_345329245.1">
    <property type="nucleotide sequence ID" value="NZ_BAABJI010000001.1"/>
</dbReference>
<keyword evidence="2" id="KW-1185">Reference proteome</keyword>
<evidence type="ECO:0000313" key="1">
    <source>
        <dbReference type="EMBL" id="GAA4904557.1"/>
    </source>
</evidence>